<accession>A0ACA9L972</accession>
<dbReference type="Proteomes" id="UP000789920">
    <property type="component" value="Unassembled WGS sequence"/>
</dbReference>
<evidence type="ECO:0000313" key="1">
    <source>
        <dbReference type="EMBL" id="CAG8517561.1"/>
    </source>
</evidence>
<gene>
    <name evidence="1" type="ORF">RPERSI_LOCUS2547</name>
</gene>
<proteinExistence type="predicted"/>
<feature type="non-terminal residue" evidence="1">
    <location>
        <position position="1"/>
    </location>
</feature>
<sequence>LNKKKEASAISQSLNTSNQEEATQFNSKLETYKNEQSLENEDKPFSKTNKMSVLIKRLKTLEKLQTAYNKNISSLGTESSDKDFIVYI</sequence>
<reference evidence="1" key="1">
    <citation type="submission" date="2021-06" db="EMBL/GenBank/DDBJ databases">
        <authorList>
            <person name="Kallberg Y."/>
            <person name="Tangrot J."/>
            <person name="Rosling A."/>
        </authorList>
    </citation>
    <scope>NUCLEOTIDE SEQUENCE</scope>
    <source>
        <strain evidence="1">MA461A</strain>
    </source>
</reference>
<protein>
    <submittedName>
        <fullName evidence="1">2831_t:CDS:1</fullName>
    </submittedName>
</protein>
<evidence type="ECO:0000313" key="2">
    <source>
        <dbReference type="Proteomes" id="UP000789920"/>
    </source>
</evidence>
<dbReference type="EMBL" id="CAJVQC010002805">
    <property type="protein sequence ID" value="CAG8517561.1"/>
    <property type="molecule type" value="Genomic_DNA"/>
</dbReference>
<keyword evidence="2" id="KW-1185">Reference proteome</keyword>
<organism evidence="1 2">
    <name type="scientific">Racocetra persica</name>
    <dbReference type="NCBI Taxonomy" id="160502"/>
    <lineage>
        <taxon>Eukaryota</taxon>
        <taxon>Fungi</taxon>
        <taxon>Fungi incertae sedis</taxon>
        <taxon>Mucoromycota</taxon>
        <taxon>Glomeromycotina</taxon>
        <taxon>Glomeromycetes</taxon>
        <taxon>Diversisporales</taxon>
        <taxon>Gigasporaceae</taxon>
        <taxon>Racocetra</taxon>
    </lineage>
</organism>
<comment type="caution">
    <text evidence="1">The sequence shown here is derived from an EMBL/GenBank/DDBJ whole genome shotgun (WGS) entry which is preliminary data.</text>
</comment>
<name>A0ACA9L972_9GLOM</name>